<comment type="catalytic activity">
    <reaction evidence="7 8">
        <text>dTMP + ATP = dTDP + ADP</text>
        <dbReference type="Rhea" id="RHEA:13517"/>
        <dbReference type="ChEBI" id="CHEBI:30616"/>
        <dbReference type="ChEBI" id="CHEBI:58369"/>
        <dbReference type="ChEBI" id="CHEBI:63528"/>
        <dbReference type="ChEBI" id="CHEBI:456216"/>
        <dbReference type="EC" id="2.7.4.9"/>
    </reaction>
</comment>
<evidence type="ECO:0000313" key="10">
    <source>
        <dbReference type="EMBL" id="MBT1070401.1"/>
    </source>
</evidence>
<protein>
    <recommendedName>
        <fullName evidence="8">Thymidylate kinase</fullName>
        <ecNumber evidence="8">2.7.4.9</ecNumber>
    </recommendedName>
    <alternativeName>
        <fullName evidence="8">dTMP kinase</fullName>
    </alternativeName>
</protein>
<dbReference type="Gene3D" id="3.40.50.300">
    <property type="entry name" value="P-loop containing nucleotide triphosphate hydrolases"/>
    <property type="match status" value="1"/>
</dbReference>
<dbReference type="NCBIfam" id="TIGR00041">
    <property type="entry name" value="DTMP_kinase"/>
    <property type="match status" value="1"/>
</dbReference>
<evidence type="ECO:0000256" key="1">
    <source>
        <dbReference type="ARBA" id="ARBA00009776"/>
    </source>
</evidence>
<evidence type="ECO:0000256" key="5">
    <source>
        <dbReference type="ARBA" id="ARBA00022777"/>
    </source>
</evidence>
<keyword evidence="2 8" id="KW-0808">Transferase</keyword>
<proteinExistence type="inferred from homology"/>
<dbReference type="PANTHER" id="PTHR10344:SF4">
    <property type="entry name" value="UMP-CMP KINASE 2, MITOCHONDRIAL"/>
    <property type="match status" value="1"/>
</dbReference>
<keyword evidence="5 8" id="KW-0418">Kinase</keyword>
<dbReference type="InterPro" id="IPR039430">
    <property type="entry name" value="Thymidylate_kin-like_dom"/>
</dbReference>
<accession>A0ABS5U405</accession>
<comment type="similarity">
    <text evidence="1 8">Belongs to the thymidylate kinase family.</text>
</comment>
<dbReference type="Pfam" id="PF02223">
    <property type="entry name" value="Thymidylate_kin"/>
    <property type="match status" value="1"/>
</dbReference>
<dbReference type="SUPFAM" id="SSF52540">
    <property type="entry name" value="P-loop containing nucleoside triphosphate hydrolases"/>
    <property type="match status" value="1"/>
</dbReference>
<keyword evidence="3 8" id="KW-0545">Nucleotide biosynthesis</keyword>
<dbReference type="RefSeq" id="WP_214296102.1">
    <property type="nucleotide sequence ID" value="NZ_JAHDYS010000001.1"/>
</dbReference>
<organism evidence="10 11">
    <name type="scientific">Pelotalea chapellei</name>
    <dbReference type="NCBI Taxonomy" id="44671"/>
    <lineage>
        <taxon>Bacteria</taxon>
        <taxon>Pseudomonadati</taxon>
        <taxon>Thermodesulfobacteriota</taxon>
        <taxon>Desulfuromonadia</taxon>
        <taxon>Geobacterales</taxon>
        <taxon>Geobacteraceae</taxon>
        <taxon>Pelotalea</taxon>
    </lineage>
</organism>
<keyword evidence="6 8" id="KW-0067">ATP-binding</keyword>
<feature type="binding site" evidence="8">
    <location>
        <begin position="9"/>
        <end position="16"/>
    </location>
    <ligand>
        <name>ATP</name>
        <dbReference type="ChEBI" id="CHEBI:30616"/>
    </ligand>
</feature>
<gene>
    <name evidence="8 10" type="primary">tmk</name>
    <name evidence="10" type="ORF">KJB30_01255</name>
</gene>
<sequence>MGHFITFEGIEGCGKTTQIRLLAECLRSRGYRVVTTREPGGCPIADKIRSILLDAENSAMSPLAELMLYSAARAQHVSEVILPALEAGCIVLCDRFTDATIAYQSAGRGIERSTIETLNTLACSSITPELTVLLDCDVQTGLGRARARIEAAHGPREERFELESLEFHQRVRDSYLDLASRQPHRFLKICAGGSVEEVSAIITNQVCTRLADSHAIC</sequence>
<keyword evidence="4 8" id="KW-0547">Nucleotide-binding</keyword>
<reference evidence="10 11" key="1">
    <citation type="submission" date="2021-05" db="EMBL/GenBank/DDBJ databases">
        <title>The draft genome of Geobacter chapellei DSM 13688.</title>
        <authorList>
            <person name="Xu Z."/>
            <person name="Masuda Y."/>
            <person name="Itoh H."/>
            <person name="Senoo K."/>
        </authorList>
    </citation>
    <scope>NUCLEOTIDE SEQUENCE [LARGE SCALE GENOMIC DNA]</scope>
    <source>
        <strain evidence="10 11">DSM 13688</strain>
    </source>
</reference>
<evidence type="ECO:0000259" key="9">
    <source>
        <dbReference type="Pfam" id="PF02223"/>
    </source>
</evidence>
<dbReference type="EMBL" id="JAHDYS010000001">
    <property type="protein sequence ID" value="MBT1070401.1"/>
    <property type="molecule type" value="Genomic_DNA"/>
</dbReference>
<evidence type="ECO:0000256" key="7">
    <source>
        <dbReference type="ARBA" id="ARBA00048743"/>
    </source>
</evidence>
<evidence type="ECO:0000256" key="8">
    <source>
        <dbReference type="HAMAP-Rule" id="MF_00165"/>
    </source>
</evidence>
<dbReference type="InterPro" id="IPR027417">
    <property type="entry name" value="P-loop_NTPase"/>
</dbReference>
<dbReference type="InterPro" id="IPR018094">
    <property type="entry name" value="Thymidylate_kinase"/>
</dbReference>
<feature type="domain" description="Thymidylate kinase-like" evidence="9">
    <location>
        <begin position="7"/>
        <end position="200"/>
    </location>
</feature>
<comment type="caution">
    <text evidence="10">The sequence shown here is derived from an EMBL/GenBank/DDBJ whole genome shotgun (WGS) entry which is preliminary data.</text>
</comment>
<dbReference type="GO" id="GO:0004798">
    <property type="term" value="F:dTMP kinase activity"/>
    <property type="evidence" value="ECO:0007669"/>
    <property type="project" value="UniProtKB-EC"/>
</dbReference>
<dbReference type="HAMAP" id="MF_00165">
    <property type="entry name" value="Thymidylate_kinase"/>
    <property type="match status" value="1"/>
</dbReference>
<dbReference type="Proteomes" id="UP000784128">
    <property type="component" value="Unassembled WGS sequence"/>
</dbReference>
<evidence type="ECO:0000256" key="6">
    <source>
        <dbReference type="ARBA" id="ARBA00022840"/>
    </source>
</evidence>
<comment type="function">
    <text evidence="8">Phosphorylation of dTMP to form dTDP in both de novo and salvage pathways of dTTP synthesis.</text>
</comment>
<keyword evidence="11" id="KW-1185">Reference proteome</keyword>
<evidence type="ECO:0000256" key="4">
    <source>
        <dbReference type="ARBA" id="ARBA00022741"/>
    </source>
</evidence>
<dbReference type="CDD" id="cd01672">
    <property type="entry name" value="TMPK"/>
    <property type="match status" value="1"/>
</dbReference>
<evidence type="ECO:0000256" key="3">
    <source>
        <dbReference type="ARBA" id="ARBA00022727"/>
    </source>
</evidence>
<dbReference type="PANTHER" id="PTHR10344">
    <property type="entry name" value="THYMIDYLATE KINASE"/>
    <property type="match status" value="1"/>
</dbReference>
<evidence type="ECO:0000256" key="2">
    <source>
        <dbReference type="ARBA" id="ARBA00022679"/>
    </source>
</evidence>
<evidence type="ECO:0000313" key="11">
    <source>
        <dbReference type="Proteomes" id="UP000784128"/>
    </source>
</evidence>
<name>A0ABS5U405_9BACT</name>
<dbReference type="EC" id="2.7.4.9" evidence="8"/>